<feature type="compositionally biased region" description="Polar residues" evidence="8">
    <location>
        <begin position="232"/>
        <end position="252"/>
    </location>
</feature>
<dbReference type="SMART" id="SM00443">
    <property type="entry name" value="G_patch"/>
    <property type="match status" value="1"/>
</dbReference>
<keyword evidence="11" id="KW-1185">Reference proteome</keyword>
<organism evidence="10 11">
    <name type="scientific">Ceratocystis pirilliformis</name>
    <dbReference type="NCBI Taxonomy" id="259994"/>
    <lineage>
        <taxon>Eukaryota</taxon>
        <taxon>Fungi</taxon>
        <taxon>Dikarya</taxon>
        <taxon>Ascomycota</taxon>
        <taxon>Pezizomycotina</taxon>
        <taxon>Sordariomycetes</taxon>
        <taxon>Hypocreomycetidae</taxon>
        <taxon>Microascales</taxon>
        <taxon>Ceratocystidaceae</taxon>
        <taxon>Ceratocystis</taxon>
    </lineage>
</organism>
<evidence type="ECO:0000256" key="8">
    <source>
        <dbReference type="SAM" id="MobiDB-lite"/>
    </source>
</evidence>
<keyword evidence="10" id="KW-0012">Acyltransferase</keyword>
<dbReference type="Proteomes" id="UP001583280">
    <property type="component" value="Unassembled WGS sequence"/>
</dbReference>
<evidence type="ECO:0000256" key="5">
    <source>
        <dbReference type="ARBA" id="ARBA00038007"/>
    </source>
</evidence>
<comment type="function">
    <text evidence="7">Involved in rRNA-processing at A0, A1 and A2 sites and negatively regulates telomerase.</text>
</comment>
<dbReference type="PANTHER" id="PTHR23149:SF31">
    <property type="entry name" value="PROTEIN PXR1"/>
    <property type="match status" value="1"/>
</dbReference>
<feature type="domain" description="G-patch" evidence="9">
    <location>
        <begin position="24"/>
        <end position="78"/>
    </location>
</feature>
<comment type="caution">
    <text evidence="10">The sequence shown here is derived from an EMBL/GenBank/DDBJ whole genome shotgun (WGS) entry which is preliminary data.</text>
</comment>
<dbReference type="InterPro" id="IPR000467">
    <property type="entry name" value="G_patch_dom"/>
</dbReference>
<feature type="region of interest" description="Disordered" evidence="8">
    <location>
        <begin position="97"/>
        <end position="350"/>
    </location>
</feature>
<reference evidence="10 11" key="1">
    <citation type="journal article" date="2024" name="IMA Fungus">
        <title>IMA Genome - F19 : A genome assembly and annotation guide to empower mycologists, including annotated draft genome sequences of Ceratocystis pirilliformis, Diaporthe australafricana, Fusarium ophioides, Paecilomyces lecythidis, and Sporothrix stenoceras.</title>
        <authorList>
            <person name="Aylward J."/>
            <person name="Wilson A.M."/>
            <person name="Visagie C.M."/>
            <person name="Spraker J."/>
            <person name="Barnes I."/>
            <person name="Buitendag C."/>
            <person name="Ceriani C."/>
            <person name="Del Mar Angel L."/>
            <person name="du Plessis D."/>
            <person name="Fuchs T."/>
            <person name="Gasser K."/>
            <person name="Kramer D."/>
            <person name="Li W."/>
            <person name="Munsamy K."/>
            <person name="Piso A."/>
            <person name="Price J.L."/>
            <person name="Sonnekus B."/>
            <person name="Thomas C."/>
            <person name="van der Nest A."/>
            <person name="van Dijk A."/>
            <person name="van Heerden A."/>
            <person name="van Vuuren N."/>
            <person name="Yilmaz N."/>
            <person name="Duong T.A."/>
            <person name="van der Merwe N.A."/>
            <person name="Wingfield M.J."/>
            <person name="Wingfield B.D."/>
        </authorList>
    </citation>
    <scope>NUCLEOTIDE SEQUENCE [LARGE SCALE GENOMIC DNA]</scope>
    <source>
        <strain evidence="10 11">CMW 12675</strain>
    </source>
</reference>
<evidence type="ECO:0000256" key="1">
    <source>
        <dbReference type="ARBA" id="ARBA00004604"/>
    </source>
</evidence>
<dbReference type="PROSITE" id="PS50174">
    <property type="entry name" value="G_PATCH"/>
    <property type="match status" value="1"/>
</dbReference>
<feature type="compositionally biased region" description="Basic residues" evidence="8">
    <location>
        <begin position="289"/>
        <end position="305"/>
    </location>
</feature>
<evidence type="ECO:0000256" key="2">
    <source>
        <dbReference type="ARBA" id="ARBA00022517"/>
    </source>
</evidence>
<evidence type="ECO:0000259" key="9">
    <source>
        <dbReference type="PROSITE" id="PS50174"/>
    </source>
</evidence>
<feature type="compositionally biased region" description="Basic residues" evidence="8">
    <location>
        <begin position="211"/>
        <end position="225"/>
    </location>
</feature>
<accession>A0ABR3YU22</accession>
<feature type="compositionally biased region" description="Basic and acidic residues" evidence="8">
    <location>
        <begin position="193"/>
        <end position="210"/>
    </location>
</feature>
<feature type="region of interest" description="Disordered" evidence="8">
    <location>
        <begin position="68"/>
        <end position="87"/>
    </location>
</feature>
<evidence type="ECO:0000313" key="10">
    <source>
        <dbReference type="EMBL" id="KAL1891343.1"/>
    </source>
</evidence>
<feature type="compositionally biased region" description="Basic residues" evidence="8">
    <location>
        <begin position="313"/>
        <end position="322"/>
    </location>
</feature>
<evidence type="ECO:0000256" key="4">
    <source>
        <dbReference type="ARBA" id="ARBA00023242"/>
    </source>
</evidence>
<protein>
    <recommendedName>
        <fullName evidence="6">PinX1-related protein 1</fullName>
    </recommendedName>
</protein>
<name>A0ABR3YU22_9PEZI</name>
<evidence type="ECO:0000313" key="11">
    <source>
        <dbReference type="Proteomes" id="UP001583280"/>
    </source>
</evidence>
<feature type="region of interest" description="Disordered" evidence="8">
    <location>
        <begin position="1"/>
        <end position="22"/>
    </location>
</feature>
<evidence type="ECO:0000256" key="6">
    <source>
        <dbReference type="ARBA" id="ARBA00041961"/>
    </source>
</evidence>
<gene>
    <name evidence="10" type="primary">PXR1</name>
    <name evidence="10" type="ORF">Cpir12675_004993</name>
</gene>
<keyword evidence="2" id="KW-0690">Ribosome biogenesis</keyword>
<feature type="compositionally biased region" description="Basic residues" evidence="8">
    <location>
        <begin position="1"/>
        <end position="10"/>
    </location>
</feature>
<dbReference type="Pfam" id="PF01585">
    <property type="entry name" value="G-patch"/>
    <property type="match status" value="1"/>
</dbReference>
<feature type="compositionally biased region" description="Basic and acidic residues" evidence="8">
    <location>
        <begin position="323"/>
        <end position="333"/>
    </location>
</feature>
<feature type="compositionally biased region" description="Polar residues" evidence="8">
    <location>
        <begin position="272"/>
        <end position="283"/>
    </location>
</feature>
<feature type="region of interest" description="Disordered" evidence="8">
    <location>
        <begin position="36"/>
        <end position="61"/>
    </location>
</feature>
<keyword evidence="4" id="KW-0539">Nucleus</keyword>
<dbReference type="InterPro" id="IPR050656">
    <property type="entry name" value="PINX1"/>
</dbReference>
<comment type="subcellular location">
    <subcellularLocation>
        <location evidence="1">Nucleus</location>
        <location evidence="1">Nucleolus</location>
    </subcellularLocation>
</comment>
<proteinExistence type="inferred from homology"/>
<evidence type="ECO:0000256" key="7">
    <source>
        <dbReference type="ARBA" id="ARBA00043878"/>
    </source>
</evidence>
<keyword evidence="3" id="KW-0698">rRNA processing</keyword>
<evidence type="ECO:0000256" key="3">
    <source>
        <dbReference type="ARBA" id="ARBA00022552"/>
    </source>
</evidence>
<sequence>MSVIRPRRTKIGRDPNNTAWARDEASFGQRFMRQQGWQPGDVLGDPTSGHVGMHSQASTSHIRVSLKDDSNGLGWKPGGPDGDDALTGMDVLKDIFGRLNGKGGEEGRREQDRKKGLMYLGRRGGGIAFVRGGLLTGDKMESYEDNDGSESDKSAKTDAGVLQSQLKRKRDANSESSDSDNESESGSDSSTNSKDERQARKRLKAENKEKKAAKKQRKAARKAAKAGRSASIPVSTPTAPSASDSGTESHSQLDLCLGSGSDAPGSARETITHTSKTSDSTAGSDKAARKEKKRLKKEKKAKKEAKRLDKEKKKQKGAKKVKKDSTKDAERQQRVVVRSRLSTHRKAPLDSDAMKRLFMVG</sequence>
<dbReference type="PANTHER" id="PTHR23149">
    <property type="entry name" value="G PATCH DOMAIN CONTAINING PROTEIN"/>
    <property type="match status" value="1"/>
</dbReference>
<dbReference type="EMBL" id="JAWDJO010000156">
    <property type="protein sequence ID" value="KAL1891343.1"/>
    <property type="molecule type" value="Genomic_DNA"/>
</dbReference>
<dbReference type="GO" id="GO:0003846">
    <property type="term" value="F:2-acylglycerol O-acyltransferase activity"/>
    <property type="evidence" value="ECO:0007669"/>
    <property type="project" value="UniProtKB-EC"/>
</dbReference>
<keyword evidence="10" id="KW-0808">Transferase</keyword>
<comment type="similarity">
    <text evidence="5">Belongs to the PINX1 family.</text>
</comment>
<feature type="compositionally biased region" description="Basic and acidic residues" evidence="8">
    <location>
        <begin position="103"/>
        <end position="115"/>
    </location>
</feature>